<dbReference type="OrthoDB" id="619536at2759"/>
<dbReference type="PANTHER" id="PTHR15430:SF1">
    <property type="entry name" value="GLOMULIN"/>
    <property type="match status" value="1"/>
</dbReference>
<evidence type="ECO:0000313" key="3">
    <source>
        <dbReference type="Proteomes" id="UP000194236"/>
    </source>
</evidence>
<dbReference type="AlphaFoldDB" id="A0A1Y3BJ60"/>
<dbReference type="GO" id="GO:0055105">
    <property type="term" value="F:ubiquitin-protein transferase inhibitor activity"/>
    <property type="evidence" value="ECO:0007669"/>
    <property type="project" value="TreeGrafter"/>
</dbReference>
<proteinExistence type="predicted"/>
<dbReference type="EMBL" id="MUJZ01015646">
    <property type="protein sequence ID" value="OTF81011.1"/>
    <property type="molecule type" value="Genomic_DNA"/>
</dbReference>
<evidence type="ECO:0000313" key="2">
    <source>
        <dbReference type="EMBL" id="OTF81011.1"/>
    </source>
</evidence>
<protein>
    <submittedName>
        <fullName evidence="2">Uncharacterized protein</fullName>
    </submittedName>
</protein>
<comment type="caution">
    <text evidence="2">The sequence shown here is derived from an EMBL/GenBank/DDBJ whole genome shotgun (WGS) entry which is preliminary data.</text>
</comment>
<keyword evidence="3" id="KW-1185">Reference proteome</keyword>
<organism evidence="2 3">
    <name type="scientific">Euroglyphus maynei</name>
    <name type="common">Mayne's house dust mite</name>
    <dbReference type="NCBI Taxonomy" id="6958"/>
    <lineage>
        <taxon>Eukaryota</taxon>
        <taxon>Metazoa</taxon>
        <taxon>Ecdysozoa</taxon>
        <taxon>Arthropoda</taxon>
        <taxon>Chelicerata</taxon>
        <taxon>Arachnida</taxon>
        <taxon>Acari</taxon>
        <taxon>Acariformes</taxon>
        <taxon>Sarcoptiformes</taxon>
        <taxon>Astigmata</taxon>
        <taxon>Psoroptidia</taxon>
        <taxon>Analgoidea</taxon>
        <taxon>Pyroglyphidae</taxon>
        <taxon>Pyroglyphinae</taxon>
        <taxon>Euroglyphus</taxon>
    </lineage>
</organism>
<sequence length="239" mass="28167">MVFALDKHSRTTALFLFKQLVNCFEPTGRYKILYPILSQPRQHAGFQGVAIQMYKDFVFEHQVYQGSNLLRMIRSVISVALPKDANTDLLERNDIIFGLLNFLRYIMIRDPRHQNHTCIWDIATVIQENFLKPLQEALELSRISYKFELCKLKEMKLKMNKNDQQQGKGNKKKKGQNQSSQIDKSVVIYPNEKPMQWPEMTIEQEHKEIMLALQNFELIESLHSRLKEIIDEQQQPQSQ</sequence>
<name>A0A1Y3BJ60_EURMA</name>
<dbReference type="Proteomes" id="UP000194236">
    <property type="component" value="Unassembled WGS sequence"/>
</dbReference>
<dbReference type="PANTHER" id="PTHR15430">
    <property type="entry name" value="GLOMULIN"/>
    <property type="match status" value="1"/>
</dbReference>
<dbReference type="GO" id="GO:0005737">
    <property type="term" value="C:cytoplasm"/>
    <property type="evidence" value="ECO:0007669"/>
    <property type="project" value="TreeGrafter"/>
</dbReference>
<feature type="region of interest" description="Disordered" evidence="1">
    <location>
        <begin position="160"/>
        <end position="185"/>
    </location>
</feature>
<dbReference type="InterPro" id="IPR019516">
    <property type="entry name" value="Glomulin/ALF4"/>
</dbReference>
<evidence type="ECO:0000256" key="1">
    <source>
        <dbReference type="SAM" id="MobiDB-lite"/>
    </source>
</evidence>
<accession>A0A1Y3BJ60</accession>
<reference evidence="2 3" key="1">
    <citation type="submission" date="2017-03" db="EMBL/GenBank/DDBJ databases">
        <title>Genome Survey of Euroglyphus maynei.</title>
        <authorList>
            <person name="Arlian L.G."/>
            <person name="Morgan M.S."/>
            <person name="Rider S.D."/>
        </authorList>
    </citation>
    <scope>NUCLEOTIDE SEQUENCE [LARGE SCALE GENOMIC DNA]</scope>
    <source>
        <strain evidence="2">Arlian Lab</strain>
        <tissue evidence="2">Whole body</tissue>
    </source>
</reference>
<gene>
    <name evidence="2" type="ORF">BLA29_006230</name>
</gene>